<keyword evidence="2" id="KW-0479">Metal-binding</keyword>
<dbReference type="PIRSF" id="PIRSF039012">
    <property type="entry name" value="ASP"/>
    <property type="match status" value="1"/>
</dbReference>
<evidence type="ECO:0000259" key="5">
    <source>
        <dbReference type="Pfam" id="PF24827"/>
    </source>
</evidence>
<sequence>MSSLISSTVDFDQEGYQTGYLELLHSVHRSAYGFIPIPIASFKNGDGPRVLLMGGTHGDEYEGQVILSNLIRSLPLEQVSGQIIILPMANFPAAEAGLRTSPLDQGNLNRAFPGIANGTPTQQIAHYIEESLLIRVDFLFDLHSGGSSLLYEPTLLISLNDDDPHLELKRKLVKAMGLPLTLLTDRDEYGGYSSAAAVRKGVCCILTELAGGGNVTKGLPKLAMNGLLRALYEIGVVTVTPKPVDVKPRAFAEEGSLFATEPGVWEPLADPGEDVAKGQPAALIHRVETPGRAPIELFFEADGVILAKRQGARVVRGDCLFHIGQKEVTP</sequence>
<keyword evidence="4" id="KW-0862">Zinc</keyword>
<dbReference type="RefSeq" id="WP_161338517.1">
    <property type="nucleotide sequence ID" value="NZ_JBHSDG010000005.1"/>
</dbReference>
<comment type="caution">
    <text evidence="6">The sequence shown here is derived from an EMBL/GenBank/DDBJ whole genome shotgun (WGS) entry which is preliminary data.</text>
</comment>
<dbReference type="AlphaFoldDB" id="A0A845MEE5"/>
<dbReference type="Gene3D" id="3.40.630.10">
    <property type="entry name" value="Zn peptidases"/>
    <property type="match status" value="1"/>
</dbReference>
<dbReference type="InterPro" id="IPR043795">
    <property type="entry name" value="N-alpha-Ac-DABA-like"/>
</dbReference>
<evidence type="ECO:0000256" key="2">
    <source>
        <dbReference type="ARBA" id="ARBA00022723"/>
    </source>
</evidence>
<evidence type="ECO:0000313" key="7">
    <source>
        <dbReference type="Proteomes" id="UP000445696"/>
    </source>
</evidence>
<gene>
    <name evidence="6" type="ORF">GQF03_06990</name>
</gene>
<keyword evidence="7" id="KW-1185">Reference proteome</keyword>
<dbReference type="PANTHER" id="PTHR37326:SF1">
    <property type="entry name" value="BLL3975 PROTEIN"/>
    <property type="match status" value="1"/>
</dbReference>
<dbReference type="OrthoDB" id="9782876at2"/>
<evidence type="ECO:0000256" key="4">
    <source>
        <dbReference type="ARBA" id="ARBA00022833"/>
    </source>
</evidence>
<dbReference type="CDD" id="cd06252">
    <property type="entry name" value="M14_ASTE_ASPA-like"/>
    <property type="match status" value="1"/>
</dbReference>
<evidence type="ECO:0000256" key="1">
    <source>
        <dbReference type="ARBA" id="ARBA00001947"/>
    </source>
</evidence>
<feature type="domain" description="Succinylglutamate desuccinylase/Aspartoacylase catalytic" evidence="5">
    <location>
        <begin position="46"/>
        <end position="218"/>
    </location>
</feature>
<dbReference type="GO" id="GO:0016788">
    <property type="term" value="F:hydrolase activity, acting on ester bonds"/>
    <property type="evidence" value="ECO:0007669"/>
    <property type="project" value="InterPro"/>
</dbReference>
<dbReference type="PANTHER" id="PTHR37326">
    <property type="entry name" value="BLL3975 PROTEIN"/>
    <property type="match status" value="1"/>
</dbReference>
<accession>A0A845MEE5</accession>
<dbReference type="Proteomes" id="UP000445696">
    <property type="component" value="Unassembled WGS sequence"/>
</dbReference>
<dbReference type="InterPro" id="IPR055438">
    <property type="entry name" value="AstE_AspA_cat"/>
</dbReference>
<keyword evidence="3" id="KW-0378">Hydrolase</keyword>
<proteinExistence type="predicted"/>
<dbReference type="GO" id="GO:0046872">
    <property type="term" value="F:metal ion binding"/>
    <property type="evidence" value="ECO:0007669"/>
    <property type="project" value="UniProtKB-KW"/>
</dbReference>
<evidence type="ECO:0000313" key="6">
    <source>
        <dbReference type="EMBL" id="MZR22071.1"/>
    </source>
</evidence>
<protein>
    <submittedName>
        <fullName evidence="6">Deacylase</fullName>
    </submittedName>
</protein>
<comment type="cofactor">
    <cofactor evidence="1">
        <name>Zn(2+)</name>
        <dbReference type="ChEBI" id="CHEBI:29105"/>
    </cofactor>
</comment>
<name>A0A845MEE5_9PROT</name>
<reference evidence="6 7" key="1">
    <citation type="journal article" date="2014" name="Int. J. Syst. Evol. Microbiol.">
        <title>Sneathiella chungangensis sp. nov., isolated from a marine sand, and emended description of the genus Sneathiella.</title>
        <authorList>
            <person name="Siamphan C."/>
            <person name="Kim H."/>
            <person name="Lee J.S."/>
            <person name="Kim W."/>
        </authorList>
    </citation>
    <scope>NUCLEOTIDE SEQUENCE [LARGE SCALE GENOMIC DNA]</scope>
    <source>
        <strain evidence="6 7">KCTC 32476</strain>
    </source>
</reference>
<dbReference type="SUPFAM" id="SSF53187">
    <property type="entry name" value="Zn-dependent exopeptidases"/>
    <property type="match status" value="1"/>
</dbReference>
<dbReference type="GO" id="GO:0016811">
    <property type="term" value="F:hydrolase activity, acting on carbon-nitrogen (but not peptide) bonds, in linear amides"/>
    <property type="evidence" value="ECO:0007669"/>
    <property type="project" value="InterPro"/>
</dbReference>
<evidence type="ECO:0000256" key="3">
    <source>
        <dbReference type="ARBA" id="ARBA00022801"/>
    </source>
</evidence>
<dbReference type="Pfam" id="PF24827">
    <property type="entry name" value="AstE_AspA_cat"/>
    <property type="match status" value="1"/>
</dbReference>
<dbReference type="EMBL" id="WTVA01000003">
    <property type="protein sequence ID" value="MZR22071.1"/>
    <property type="molecule type" value="Genomic_DNA"/>
</dbReference>
<dbReference type="InterPro" id="IPR053138">
    <property type="entry name" value="N-alpha-Ac-DABA_deacetylase"/>
</dbReference>
<organism evidence="6 7">
    <name type="scientific">Sneathiella chungangensis</name>
    <dbReference type="NCBI Taxonomy" id="1418234"/>
    <lineage>
        <taxon>Bacteria</taxon>
        <taxon>Pseudomonadati</taxon>
        <taxon>Pseudomonadota</taxon>
        <taxon>Alphaproteobacteria</taxon>
        <taxon>Sneathiellales</taxon>
        <taxon>Sneathiellaceae</taxon>
        <taxon>Sneathiella</taxon>
    </lineage>
</organism>